<reference evidence="1 2" key="1">
    <citation type="submission" date="2019-02" db="EMBL/GenBank/DDBJ databases">
        <title>Deep-cultivation of Planctomycetes and their phenomic and genomic characterization uncovers novel biology.</title>
        <authorList>
            <person name="Wiegand S."/>
            <person name="Jogler M."/>
            <person name="Boedeker C."/>
            <person name="Pinto D."/>
            <person name="Vollmers J."/>
            <person name="Rivas-Marin E."/>
            <person name="Kohn T."/>
            <person name="Peeters S.H."/>
            <person name="Heuer A."/>
            <person name="Rast P."/>
            <person name="Oberbeckmann S."/>
            <person name="Bunk B."/>
            <person name="Jeske O."/>
            <person name="Meyerdierks A."/>
            <person name="Storesund J.E."/>
            <person name="Kallscheuer N."/>
            <person name="Luecker S."/>
            <person name="Lage O.M."/>
            <person name="Pohl T."/>
            <person name="Merkel B.J."/>
            <person name="Hornburger P."/>
            <person name="Mueller R.-W."/>
            <person name="Bruemmer F."/>
            <person name="Labrenz M."/>
            <person name="Spormann A.M."/>
            <person name="Op Den Camp H."/>
            <person name="Overmann J."/>
            <person name="Amann R."/>
            <person name="Jetten M.S.M."/>
            <person name="Mascher T."/>
            <person name="Medema M.H."/>
            <person name="Devos D.P."/>
            <person name="Kaster A.-K."/>
            <person name="Ovreas L."/>
            <person name="Rohde M."/>
            <person name="Galperin M.Y."/>
            <person name="Jogler C."/>
        </authorList>
    </citation>
    <scope>NUCLEOTIDE SEQUENCE [LARGE SCALE GENOMIC DNA]</scope>
    <source>
        <strain evidence="1 2">KOR42</strain>
    </source>
</reference>
<protein>
    <submittedName>
        <fullName evidence="1">Uncharacterized protein</fullName>
    </submittedName>
</protein>
<dbReference type="Proteomes" id="UP000317243">
    <property type="component" value="Unassembled WGS sequence"/>
</dbReference>
<proteinExistence type="predicted"/>
<dbReference type="RefSeq" id="WP_146512548.1">
    <property type="nucleotide sequence ID" value="NZ_SIHI01000081.1"/>
</dbReference>
<keyword evidence="2" id="KW-1185">Reference proteome</keyword>
<dbReference type="OrthoDB" id="8910832at2"/>
<sequence>METGYFQNPRRFPKNAEGPFYTTGHRSCGDDLMNGKTGWFGDCLACEAPELEAPELLAVLDNENSDTYFVRQPSTQDEIDEACSAASVCCVAALRYGGRDRTIISKLGNDPGLCDYIIDDRGNLVATLDEEGNLLPFAVRLIEIQRSEWRKRNKKWYQFWL</sequence>
<organism evidence="1 2">
    <name type="scientific">Thalassoglobus neptunius</name>
    <dbReference type="NCBI Taxonomy" id="1938619"/>
    <lineage>
        <taxon>Bacteria</taxon>
        <taxon>Pseudomonadati</taxon>
        <taxon>Planctomycetota</taxon>
        <taxon>Planctomycetia</taxon>
        <taxon>Planctomycetales</taxon>
        <taxon>Planctomycetaceae</taxon>
        <taxon>Thalassoglobus</taxon>
    </lineage>
</organism>
<dbReference type="AlphaFoldDB" id="A0A5C5VAN5"/>
<evidence type="ECO:0000313" key="1">
    <source>
        <dbReference type="EMBL" id="TWT35007.1"/>
    </source>
</evidence>
<evidence type="ECO:0000313" key="2">
    <source>
        <dbReference type="Proteomes" id="UP000317243"/>
    </source>
</evidence>
<dbReference type="EMBL" id="SIHI01000081">
    <property type="protein sequence ID" value="TWT35007.1"/>
    <property type="molecule type" value="Genomic_DNA"/>
</dbReference>
<accession>A0A5C5VAN5</accession>
<gene>
    <name evidence="1" type="ORF">KOR42_53160</name>
</gene>
<comment type="caution">
    <text evidence="1">The sequence shown here is derived from an EMBL/GenBank/DDBJ whole genome shotgun (WGS) entry which is preliminary data.</text>
</comment>
<name>A0A5C5VAN5_9PLAN</name>